<feature type="compositionally biased region" description="Low complexity" evidence="9">
    <location>
        <begin position="21"/>
        <end position="39"/>
    </location>
</feature>
<dbReference type="InterPro" id="IPR036329">
    <property type="entry name" value="Aro-AA_hydroxylase_C_sf"/>
</dbReference>
<dbReference type="SUPFAM" id="SSF56534">
    <property type="entry name" value="Aromatic aminoacid monoxygenases, catalytic and oligomerization domains"/>
    <property type="match status" value="1"/>
</dbReference>
<evidence type="ECO:0000256" key="3">
    <source>
        <dbReference type="ARBA" id="ARBA00011995"/>
    </source>
</evidence>
<feature type="binding site" evidence="8">
    <location>
        <position position="203"/>
    </location>
    <ligand>
        <name>Fe cation</name>
        <dbReference type="ChEBI" id="CHEBI:24875"/>
    </ligand>
</feature>
<dbReference type="Gene3D" id="1.10.800.10">
    <property type="entry name" value="Aromatic amino acid hydroxylase"/>
    <property type="match status" value="1"/>
</dbReference>
<sequence length="332" mass="36395">MCPLRTPLQRQQLTAPRTRIAASGASASQSSASTAAPAAPIRSIHDVDNSQILGFGADLADDHPGYHDEAYKRRRSALAEAAKRHVVGTPIPDVSYGPEEVATWDAVLAELSELLPRHACKEYLRCLPLFNFRPGKVPQLSEINGVLAGTTGWTVRPVAGLLHPRHFLAGLAFKHFHSTQYMRHPSKPSYTPEPDIVHELIGHVPLLADPSYSRLIQAIGRASLGADDKAIWHLTKVYWFTIEFGVVRERGDIKAFGAGILSSYGELAHMASGAAALEPLDPFRPQPRMSYKDGFQKRYFLLDSFEGGAELLQRYAENLALPESLRGDTSVA</sequence>
<feature type="region of interest" description="Disordered" evidence="9">
    <location>
        <begin position="1"/>
        <end position="40"/>
    </location>
</feature>
<evidence type="ECO:0000256" key="7">
    <source>
        <dbReference type="ARBA" id="ARBA00023033"/>
    </source>
</evidence>
<organism evidence="11 12">
    <name type="scientific">Tetrabaena socialis</name>
    <dbReference type="NCBI Taxonomy" id="47790"/>
    <lineage>
        <taxon>Eukaryota</taxon>
        <taxon>Viridiplantae</taxon>
        <taxon>Chlorophyta</taxon>
        <taxon>core chlorophytes</taxon>
        <taxon>Chlorophyceae</taxon>
        <taxon>CS clade</taxon>
        <taxon>Chlamydomonadales</taxon>
        <taxon>Tetrabaenaceae</taxon>
        <taxon>Tetrabaena</taxon>
    </lineage>
</organism>
<evidence type="ECO:0000256" key="5">
    <source>
        <dbReference type="ARBA" id="ARBA00023002"/>
    </source>
</evidence>
<keyword evidence="12" id="KW-1185">Reference proteome</keyword>
<evidence type="ECO:0000256" key="4">
    <source>
        <dbReference type="ARBA" id="ARBA00022723"/>
    </source>
</evidence>
<dbReference type="GO" id="GO:0004505">
    <property type="term" value="F:phenylalanine 4-monooxygenase activity"/>
    <property type="evidence" value="ECO:0007669"/>
    <property type="project" value="UniProtKB-EC"/>
</dbReference>
<evidence type="ECO:0000256" key="2">
    <source>
        <dbReference type="ARBA" id="ARBA00009712"/>
    </source>
</evidence>
<dbReference type="InterPro" id="IPR018301">
    <property type="entry name" value="ArAA_hydroxylase_Fe/CU_BS"/>
</dbReference>
<name>A0A2J8AD84_9CHLO</name>
<dbReference type="AlphaFoldDB" id="A0A2J8AD84"/>
<accession>A0A2J8AD84</accession>
<evidence type="ECO:0000256" key="9">
    <source>
        <dbReference type="SAM" id="MobiDB-lite"/>
    </source>
</evidence>
<reference evidence="11 12" key="1">
    <citation type="journal article" date="2017" name="Mol. Biol. Evol.">
        <title>The 4-celled Tetrabaena socialis nuclear genome reveals the essential components for genetic control of cell number at the origin of multicellularity in the volvocine lineage.</title>
        <authorList>
            <person name="Featherston J."/>
            <person name="Arakaki Y."/>
            <person name="Hanschen E.R."/>
            <person name="Ferris P.J."/>
            <person name="Michod R.E."/>
            <person name="Olson B.J.S.C."/>
            <person name="Nozaki H."/>
            <person name="Durand P.M."/>
        </authorList>
    </citation>
    <scope>NUCLEOTIDE SEQUENCE [LARGE SCALE GENOMIC DNA]</scope>
    <source>
        <strain evidence="11 12">NIES-571</strain>
    </source>
</reference>
<dbReference type="Pfam" id="PF00351">
    <property type="entry name" value="Biopterin_H"/>
    <property type="match status" value="1"/>
</dbReference>
<keyword evidence="5" id="KW-0560">Oxidoreductase</keyword>
<protein>
    <recommendedName>
        <fullName evidence="3">phenylalanine 4-monooxygenase</fullName>
        <ecNumber evidence="3">1.14.16.1</ecNumber>
    </recommendedName>
</protein>
<feature type="binding site" evidence="8">
    <location>
        <position position="198"/>
    </location>
    <ligand>
        <name>Fe cation</name>
        <dbReference type="ChEBI" id="CHEBI:24875"/>
    </ligand>
</feature>
<evidence type="ECO:0000313" key="11">
    <source>
        <dbReference type="EMBL" id="PNH10478.1"/>
    </source>
</evidence>
<dbReference type="PROSITE" id="PS00367">
    <property type="entry name" value="BH4_AAA_HYDROXYL_1"/>
    <property type="match status" value="1"/>
</dbReference>
<comment type="similarity">
    <text evidence="2">Belongs to the biopterin-dependent aromatic amino acid hydroxylase family.</text>
</comment>
<evidence type="ECO:0000256" key="6">
    <source>
        <dbReference type="ARBA" id="ARBA00023004"/>
    </source>
</evidence>
<proteinExistence type="inferred from homology"/>
<comment type="caution">
    <text evidence="11">The sequence shown here is derived from an EMBL/GenBank/DDBJ whole genome shotgun (WGS) entry which is preliminary data.</text>
</comment>
<dbReference type="PANTHER" id="PTHR11473:SF24">
    <property type="entry name" value="PHENYLALANINE-4-HYDROXYLASE"/>
    <property type="match status" value="1"/>
</dbReference>
<feature type="binding site" evidence="8">
    <location>
        <position position="243"/>
    </location>
    <ligand>
        <name>Fe cation</name>
        <dbReference type="ChEBI" id="CHEBI:24875"/>
    </ligand>
</feature>
<gene>
    <name evidence="11" type="ORF">TSOC_002790</name>
</gene>
<evidence type="ECO:0000256" key="1">
    <source>
        <dbReference type="ARBA" id="ARBA00001954"/>
    </source>
</evidence>
<dbReference type="InterPro" id="IPR036951">
    <property type="entry name" value="ArAA_hydroxylase_sf"/>
</dbReference>
<dbReference type="Proteomes" id="UP000236333">
    <property type="component" value="Unassembled WGS sequence"/>
</dbReference>
<comment type="cofactor">
    <cofactor evidence="1 8">
        <name>Fe(2+)</name>
        <dbReference type="ChEBI" id="CHEBI:29033"/>
    </cofactor>
</comment>
<evidence type="ECO:0000256" key="8">
    <source>
        <dbReference type="PIRSR" id="PIRSR601273-2"/>
    </source>
</evidence>
<keyword evidence="7" id="KW-0503">Monooxygenase</keyword>
<dbReference type="PRINTS" id="PR00372">
    <property type="entry name" value="FYWHYDRXLASE"/>
</dbReference>
<dbReference type="EC" id="1.14.16.1" evidence="3"/>
<dbReference type="EMBL" id="PGGS01000055">
    <property type="protein sequence ID" value="PNH10478.1"/>
    <property type="molecule type" value="Genomic_DNA"/>
</dbReference>
<dbReference type="PROSITE" id="PS51410">
    <property type="entry name" value="BH4_AAA_HYDROXYL_2"/>
    <property type="match status" value="1"/>
</dbReference>
<evidence type="ECO:0000313" key="12">
    <source>
        <dbReference type="Proteomes" id="UP000236333"/>
    </source>
</evidence>
<evidence type="ECO:0000259" key="10">
    <source>
        <dbReference type="PROSITE" id="PS51410"/>
    </source>
</evidence>
<dbReference type="GO" id="GO:0005506">
    <property type="term" value="F:iron ion binding"/>
    <property type="evidence" value="ECO:0007669"/>
    <property type="project" value="InterPro"/>
</dbReference>
<dbReference type="InterPro" id="IPR001273">
    <property type="entry name" value="ArAA_hydroxylase"/>
</dbReference>
<dbReference type="OrthoDB" id="983542at2759"/>
<dbReference type="SMR" id="A0A2J8AD84"/>
<keyword evidence="4 8" id="KW-0479">Metal-binding</keyword>
<dbReference type="InterPro" id="IPR019774">
    <property type="entry name" value="Aromatic-AA_hydroxylase_C"/>
</dbReference>
<feature type="domain" description="Biopterin-dependent aromatic amino acid hydroxylase family profile" evidence="10">
    <location>
        <begin position="23"/>
        <end position="332"/>
    </location>
</feature>
<keyword evidence="6 8" id="KW-0408">Iron</keyword>
<dbReference type="PANTHER" id="PTHR11473">
    <property type="entry name" value="AROMATIC AMINO ACID HYDROXYLASE"/>
    <property type="match status" value="1"/>
</dbReference>